<organism evidence="5 6">
    <name type="scientific">Saccharopolyspora elongata</name>
    <dbReference type="NCBI Taxonomy" id="2530387"/>
    <lineage>
        <taxon>Bacteria</taxon>
        <taxon>Bacillati</taxon>
        <taxon>Actinomycetota</taxon>
        <taxon>Actinomycetes</taxon>
        <taxon>Pseudonocardiales</taxon>
        <taxon>Pseudonocardiaceae</taxon>
        <taxon>Saccharopolyspora</taxon>
    </lineage>
</organism>
<keyword evidence="3" id="KW-0274">FAD</keyword>
<dbReference type="PANTHER" id="PTHR42877:SF4">
    <property type="entry name" value="FAD_NAD(P)-BINDING DOMAIN-CONTAINING PROTEIN-RELATED"/>
    <property type="match status" value="1"/>
</dbReference>
<sequence length="498" mass="56432">MNQYLKAVIVGTGFGGLGQAIQLEKAGIRNYLVLEKADDVGGTWRDNSYPGCECDVEAHLYSLSYEQKADWLRDFATRSEIFTYLSNIADKHRLRSKIRFGVGLTGATWEPDQCRWRLSTTTGEELFCQFLISAVGGLHIPRLPELPGLETFKGQVWHSSQWNHDFDFAGKRVAVIGTGASGIQLVPPIAADAAKLYVFQRTPHWVLPKRNRDVPGWLRALFKHIPGAQRIYRNTIYWRREMRALAFNGRLELWEGPESIAKQHIARHIKDSALREKLTPKYTMGCKRVLFSNDYYPALARDNVELVTDSVADVRADSVVDASGVEREIDAIIYATGFRITDALDYLHIIGTDKRFLAEEWATGGMRAHLGTTVAGFPNMFFLLGPNTAVTHTSVTVMLEAQARYVVNAIKLVDNSGAAALDVRRDVQEEFQTTIQQKLVKGVWTRGGCTNFYHDAAGVNRAIWPGFTWQFWLATRRVRRKDYRLLHRAPQDRRLETI</sequence>
<evidence type="ECO:0000256" key="3">
    <source>
        <dbReference type="ARBA" id="ARBA00022827"/>
    </source>
</evidence>
<keyword evidence="6" id="KW-1185">Reference proteome</keyword>
<evidence type="ECO:0000256" key="1">
    <source>
        <dbReference type="ARBA" id="ARBA00010139"/>
    </source>
</evidence>
<evidence type="ECO:0000313" key="5">
    <source>
        <dbReference type="EMBL" id="TDD40903.1"/>
    </source>
</evidence>
<dbReference type="Pfam" id="PF00743">
    <property type="entry name" value="FMO-like"/>
    <property type="match status" value="1"/>
</dbReference>
<dbReference type="EMBL" id="SMKW01000065">
    <property type="protein sequence ID" value="TDD40903.1"/>
    <property type="molecule type" value="Genomic_DNA"/>
</dbReference>
<dbReference type="Gene3D" id="3.50.50.60">
    <property type="entry name" value="FAD/NAD(P)-binding domain"/>
    <property type="match status" value="2"/>
</dbReference>
<dbReference type="GO" id="GO:0050660">
    <property type="term" value="F:flavin adenine dinucleotide binding"/>
    <property type="evidence" value="ECO:0007669"/>
    <property type="project" value="InterPro"/>
</dbReference>
<keyword evidence="4" id="KW-0560">Oxidoreductase</keyword>
<dbReference type="SUPFAM" id="SSF51905">
    <property type="entry name" value="FAD/NAD(P)-binding domain"/>
    <property type="match status" value="1"/>
</dbReference>
<dbReference type="InterPro" id="IPR020946">
    <property type="entry name" value="Flavin_mOase-like"/>
</dbReference>
<dbReference type="InterPro" id="IPR051209">
    <property type="entry name" value="FAD-bind_Monooxygenase_sf"/>
</dbReference>
<keyword evidence="2" id="KW-0285">Flavoprotein</keyword>
<dbReference type="AlphaFoldDB" id="A0A4R4Y947"/>
<evidence type="ECO:0000256" key="4">
    <source>
        <dbReference type="ARBA" id="ARBA00023002"/>
    </source>
</evidence>
<name>A0A4R4Y947_9PSEU</name>
<comment type="caution">
    <text evidence="5">The sequence shown here is derived from an EMBL/GenBank/DDBJ whole genome shotgun (WGS) entry which is preliminary data.</text>
</comment>
<dbReference type="RefSeq" id="WP_132492692.1">
    <property type="nucleotide sequence ID" value="NZ_SMKW01000065.1"/>
</dbReference>
<dbReference type="Proteomes" id="UP000294947">
    <property type="component" value="Unassembled WGS sequence"/>
</dbReference>
<reference evidence="5 6" key="1">
    <citation type="submission" date="2019-03" db="EMBL/GenBank/DDBJ databases">
        <title>Draft genome sequences of novel Actinobacteria.</title>
        <authorList>
            <person name="Sahin N."/>
            <person name="Ay H."/>
            <person name="Saygin H."/>
        </authorList>
    </citation>
    <scope>NUCLEOTIDE SEQUENCE [LARGE SCALE GENOMIC DNA]</scope>
    <source>
        <strain evidence="5 6">7K502</strain>
    </source>
</reference>
<dbReference type="GO" id="GO:0050661">
    <property type="term" value="F:NADP binding"/>
    <property type="evidence" value="ECO:0007669"/>
    <property type="project" value="InterPro"/>
</dbReference>
<protein>
    <submittedName>
        <fullName evidence="5">NAD(P)/FAD-dependent oxidoreductase</fullName>
    </submittedName>
</protein>
<dbReference type="GO" id="GO:0004499">
    <property type="term" value="F:N,N-dimethylaniline monooxygenase activity"/>
    <property type="evidence" value="ECO:0007669"/>
    <property type="project" value="InterPro"/>
</dbReference>
<accession>A0A4R4Y947</accession>
<proteinExistence type="inferred from homology"/>
<evidence type="ECO:0000256" key="2">
    <source>
        <dbReference type="ARBA" id="ARBA00022630"/>
    </source>
</evidence>
<dbReference type="InterPro" id="IPR036188">
    <property type="entry name" value="FAD/NAD-bd_sf"/>
</dbReference>
<comment type="similarity">
    <text evidence="1">Belongs to the FAD-binding monooxygenase family.</text>
</comment>
<evidence type="ECO:0000313" key="6">
    <source>
        <dbReference type="Proteomes" id="UP000294947"/>
    </source>
</evidence>
<dbReference type="OrthoDB" id="5168853at2"/>
<dbReference type="PANTHER" id="PTHR42877">
    <property type="entry name" value="L-ORNITHINE N(5)-MONOOXYGENASE-RELATED"/>
    <property type="match status" value="1"/>
</dbReference>
<gene>
    <name evidence="5" type="ORF">E1288_34190</name>
</gene>